<comment type="caution">
    <text evidence="1">The sequence shown here is derived from an EMBL/GenBank/DDBJ whole genome shotgun (WGS) entry which is preliminary data.</text>
</comment>
<name>A0ACC0CB28_CATRO</name>
<gene>
    <name evidence="1" type="ORF">M9H77_03317</name>
</gene>
<proteinExistence type="predicted"/>
<accession>A0ACC0CB28</accession>
<evidence type="ECO:0000313" key="2">
    <source>
        <dbReference type="Proteomes" id="UP001060085"/>
    </source>
</evidence>
<reference evidence="2" key="1">
    <citation type="journal article" date="2023" name="Nat. Plants">
        <title>Single-cell RNA sequencing provides a high-resolution roadmap for understanding the multicellular compartmentation of specialized metabolism.</title>
        <authorList>
            <person name="Sun S."/>
            <person name="Shen X."/>
            <person name="Li Y."/>
            <person name="Li Y."/>
            <person name="Wang S."/>
            <person name="Li R."/>
            <person name="Zhang H."/>
            <person name="Shen G."/>
            <person name="Guo B."/>
            <person name="Wei J."/>
            <person name="Xu J."/>
            <person name="St-Pierre B."/>
            <person name="Chen S."/>
            <person name="Sun C."/>
        </authorList>
    </citation>
    <scope>NUCLEOTIDE SEQUENCE [LARGE SCALE GENOMIC DNA]</scope>
</reference>
<protein>
    <submittedName>
        <fullName evidence="1">Uncharacterized protein</fullName>
    </submittedName>
</protein>
<dbReference type="Proteomes" id="UP001060085">
    <property type="component" value="Linkage Group LG01"/>
</dbReference>
<organism evidence="1 2">
    <name type="scientific">Catharanthus roseus</name>
    <name type="common">Madagascar periwinkle</name>
    <name type="synonym">Vinca rosea</name>
    <dbReference type="NCBI Taxonomy" id="4058"/>
    <lineage>
        <taxon>Eukaryota</taxon>
        <taxon>Viridiplantae</taxon>
        <taxon>Streptophyta</taxon>
        <taxon>Embryophyta</taxon>
        <taxon>Tracheophyta</taxon>
        <taxon>Spermatophyta</taxon>
        <taxon>Magnoliopsida</taxon>
        <taxon>eudicotyledons</taxon>
        <taxon>Gunneridae</taxon>
        <taxon>Pentapetalae</taxon>
        <taxon>asterids</taxon>
        <taxon>lamiids</taxon>
        <taxon>Gentianales</taxon>
        <taxon>Apocynaceae</taxon>
        <taxon>Rauvolfioideae</taxon>
        <taxon>Vinceae</taxon>
        <taxon>Catharanthinae</taxon>
        <taxon>Catharanthus</taxon>
    </lineage>
</organism>
<dbReference type="EMBL" id="CM044701">
    <property type="protein sequence ID" value="KAI5682089.1"/>
    <property type="molecule type" value="Genomic_DNA"/>
</dbReference>
<keyword evidence="2" id="KW-1185">Reference proteome</keyword>
<evidence type="ECO:0000313" key="1">
    <source>
        <dbReference type="EMBL" id="KAI5682089.1"/>
    </source>
</evidence>
<sequence>MGAQPILSWSLMKQSLRNRFGVRNHEEQRQSQAKGKIIESSMGEKPTKASKLSQAQDILDRKVIHHEKKSTCTFVKEEKSREEKVKSVVSTKESEGKRKESEYLIENNESLKEEKVKEKKDEIEKSEETKEEISLMIFERDKREEMKGSCRDINSSLNSLSTEEMNLFTNSNNHFLDCFSELSFQGCQGVQIWCNGWIIPKRAFVEKSFHGFTSFSKKSIKDLSTIARSLIDVTKKMLGFTWETCSPHLEFDCNKAYYPTTLLSSFEVDYCANLLMPFDLIPLFPLFIDHVLRFGDVQKLEYFKYIYFKNHDVLATNNKKFGIKSLVFDPGSLGWDFLRFG</sequence>